<comment type="catalytic activity">
    <reaction evidence="1 18">
        <text>a 1,2-diacyl-sn-glycero-3-phosphate + CTP + H(+) = a CDP-1,2-diacyl-sn-glycerol + diphosphate</text>
        <dbReference type="Rhea" id="RHEA:16229"/>
        <dbReference type="ChEBI" id="CHEBI:15378"/>
        <dbReference type="ChEBI" id="CHEBI:33019"/>
        <dbReference type="ChEBI" id="CHEBI:37563"/>
        <dbReference type="ChEBI" id="CHEBI:58332"/>
        <dbReference type="ChEBI" id="CHEBI:58608"/>
        <dbReference type="EC" id="2.7.7.41"/>
    </reaction>
</comment>
<feature type="transmembrane region" description="Helical" evidence="19">
    <location>
        <begin position="56"/>
        <end position="78"/>
    </location>
</feature>
<dbReference type="EMBL" id="CP072110">
    <property type="protein sequence ID" value="QTH64795.1"/>
    <property type="molecule type" value="Genomic_DNA"/>
</dbReference>
<dbReference type="GO" id="GO:0004605">
    <property type="term" value="F:phosphatidate cytidylyltransferase activity"/>
    <property type="evidence" value="ECO:0007669"/>
    <property type="project" value="UniProtKB-EC"/>
</dbReference>
<name>A0A975DFP2_9GAMM</name>
<comment type="similarity">
    <text evidence="5 18">Belongs to the CDS family.</text>
</comment>
<dbReference type="GO" id="GO:0016024">
    <property type="term" value="P:CDP-diacylglycerol biosynthetic process"/>
    <property type="evidence" value="ECO:0007669"/>
    <property type="project" value="TreeGrafter"/>
</dbReference>
<dbReference type="KEGG" id="psym:J1N51_04870"/>
<evidence type="ECO:0000313" key="21">
    <source>
        <dbReference type="Proteomes" id="UP000682739"/>
    </source>
</evidence>
<evidence type="ECO:0000256" key="14">
    <source>
        <dbReference type="ARBA" id="ARBA00023098"/>
    </source>
</evidence>
<keyword evidence="13 19" id="KW-1133">Transmembrane helix</keyword>
<dbReference type="PANTHER" id="PTHR46382">
    <property type="entry name" value="PHOSPHATIDATE CYTIDYLYLTRANSFERASE"/>
    <property type="match status" value="1"/>
</dbReference>
<evidence type="ECO:0000256" key="5">
    <source>
        <dbReference type="ARBA" id="ARBA00010185"/>
    </source>
</evidence>
<dbReference type="EC" id="2.7.7.41" evidence="6 18"/>
<keyword evidence="12 18" id="KW-0548">Nucleotidyltransferase</keyword>
<dbReference type="Pfam" id="PF01148">
    <property type="entry name" value="CTP_transf_1"/>
    <property type="match status" value="1"/>
</dbReference>
<dbReference type="AlphaFoldDB" id="A0A975DFP2"/>
<feature type="transmembrane region" description="Helical" evidence="19">
    <location>
        <begin position="154"/>
        <end position="175"/>
    </location>
</feature>
<evidence type="ECO:0000313" key="20">
    <source>
        <dbReference type="EMBL" id="QTH64795.1"/>
    </source>
</evidence>
<evidence type="ECO:0000256" key="6">
    <source>
        <dbReference type="ARBA" id="ARBA00012487"/>
    </source>
</evidence>
<evidence type="ECO:0000256" key="3">
    <source>
        <dbReference type="ARBA" id="ARBA00005119"/>
    </source>
</evidence>
<keyword evidence="15 19" id="KW-0472">Membrane</keyword>
<keyword evidence="11 18" id="KW-0812">Transmembrane</keyword>
<keyword evidence="10 18" id="KW-0808">Transferase</keyword>
<evidence type="ECO:0000256" key="7">
    <source>
        <dbReference type="ARBA" id="ARBA00019373"/>
    </source>
</evidence>
<proteinExistence type="inferred from homology"/>
<feature type="transmembrane region" description="Helical" evidence="19">
    <location>
        <begin position="196"/>
        <end position="213"/>
    </location>
</feature>
<feature type="transmembrane region" description="Helical" evidence="19">
    <location>
        <begin position="90"/>
        <end position="110"/>
    </location>
</feature>
<evidence type="ECO:0000256" key="16">
    <source>
        <dbReference type="ARBA" id="ARBA00023209"/>
    </source>
</evidence>
<feature type="transmembrane region" description="Helical" evidence="19">
    <location>
        <begin position="27"/>
        <end position="44"/>
    </location>
</feature>
<evidence type="ECO:0000256" key="18">
    <source>
        <dbReference type="RuleBase" id="RU003938"/>
    </source>
</evidence>
<dbReference type="Proteomes" id="UP000682739">
    <property type="component" value="Chromosome"/>
</dbReference>
<keyword evidence="16" id="KW-0594">Phospholipid biosynthesis</keyword>
<keyword evidence="21" id="KW-1185">Reference proteome</keyword>
<feature type="transmembrane region" description="Helical" evidence="19">
    <location>
        <begin position="122"/>
        <end position="142"/>
    </location>
</feature>
<sequence length="288" mass="32243">MLKQRVITALILGAILLSALFTMPFDWFAWAALAVFGYGAFEWSKLAEIKQFKYQLAYAVGTVITGAAIYAVFLEFELWTLAGNLTDKNYWIMVLACVWWTISSILVLIYPRGNRVWQHQPLVKAIFGYLTLVPAWLALLTIREWHYLIDKNEGAWLALFVFSIVWAADIGAYFAGRKFGSHKLMPNVSPGKTIEGLIGGIVAVILLTLWMLWSQEIAFENWLLLASCCVVIGVISAFGDLSESMLKRDAGMKDSGNILPGHGGLLDRIDSLTAAMPVFLVFFSHFYL</sequence>
<evidence type="ECO:0000256" key="12">
    <source>
        <dbReference type="ARBA" id="ARBA00022695"/>
    </source>
</evidence>
<keyword evidence="14" id="KW-0443">Lipid metabolism</keyword>
<evidence type="ECO:0000256" key="17">
    <source>
        <dbReference type="ARBA" id="ARBA00023264"/>
    </source>
</evidence>
<feature type="transmembrane region" description="Helical" evidence="19">
    <location>
        <begin position="5"/>
        <end position="21"/>
    </location>
</feature>
<dbReference type="InterPro" id="IPR000374">
    <property type="entry name" value="PC_trans"/>
</dbReference>
<evidence type="ECO:0000256" key="11">
    <source>
        <dbReference type="ARBA" id="ARBA00022692"/>
    </source>
</evidence>
<dbReference type="PROSITE" id="PS01315">
    <property type="entry name" value="CDS"/>
    <property type="match status" value="1"/>
</dbReference>
<keyword evidence="17" id="KW-1208">Phospholipid metabolism</keyword>
<evidence type="ECO:0000256" key="4">
    <source>
        <dbReference type="ARBA" id="ARBA00005189"/>
    </source>
</evidence>
<keyword evidence="8" id="KW-1003">Cell membrane</keyword>
<evidence type="ECO:0000256" key="8">
    <source>
        <dbReference type="ARBA" id="ARBA00022475"/>
    </source>
</evidence>
<evidence type="ECO:0000256" key="13">
    <source>
        <dbReference type="ARBA" id="ARBA00022989"/>
    </source>
</evidence>
<comment type="subcellular location">
    <subcellularLocation>
        <location evidence="2">Cell membrane</location>
        <topology evidence="2">Multi-pass membrane protein</topology>
    </subcellularLocation>
</comment>
<gene>
    <name evidence="20" type="ORF">J1N51_04870</name>
</gene>
<evidence type="ECO:0000256" key="19">
    <source>
        <dbReference type="SAM" id="Phobius"/>
    </source>
</evidence>
<evidence type="ECO:0000256" key="15">
    <source>
        <dbReference type="ARBA" id="ARBA00023136"/>
    </source>
</evidence>
<keyword evidence="9" id="KW-0444">Lipid biosynthesis</keyword>
<dbReference type="PANTHER" id="PTHR46382:SF1">
    <property type="entry name" value="PHOSPHATIDATE CYTIDYLYLTRANSFERASE"/>
    <property type="match status" value="1"/>
</dbReference>
<evidence type="ECO:0000256" key="9">
    <source>
        <dbReference type="ARBA" id="ARBA00022516"/>
    </source>
</evidence>
<protein>
    <recommendedName>
        <fullName evidence="7 18">Phosphatidate cytidylyltransferase</fullName>
        <ecNumber evidence="6 18">2.7.7.41</ecNumber>
    </recommendedName>
</protein>
<comment type="pathway">
    <text evidence="4">Lipid metabolism.</text>
</comment>
<dbReference type="RefSeq" id="WP_208832849.1">
    <property type="nucleotide sequence ID" value="NZ_CP072110.1"/>
</dbReference>
<evidence type="ECO:0000256" key="2">
    <source>
        <dbReference type="ARBA" id="ARBA00004651"/>
    </source>
</evidence>
<feature type="transmembrane region" description="Helical" evidence="19">
    <location>
        <begin position="219"/>
        <end position="238"/>
    </location>
</feature>
<evidence type="ECO:0000256" key="10">
    <source>
        <dbReference type="ARBA" id="ARBA00022679"/>
    </source>
</evidence>
<evidence type="ECO:0000256" key="1">
    <source>
        <dbReference type="ARBA" id="ARBA00001698"/>
    </source>
</evidence>
<organism evidence="20 21">
    <name type="scientific">Psychrosphaera ytuae</name>
    <dbReference type="NCBI Taxonomy" id="2820710"/>
    <lineage>
        <taxon>Bacteria</taxon>
        <taxon>Pseudomonadati</taxon>
        <taxon>Pseudomonadota</taxon>
        <taxon>Gammaproteobacteria</taxon>
        <taxon>Alteromonadales</taxon>
        <taxon>Pseudoalteromonadaceae</taxon>
        <taxon>Psychrosphaera</taxon>
    </lineage>
</organism>
<comment type="pathway">
    <text evidence="3 18">Phospholipid metabolism; CDP-diacylglycerol biosynthesis; CDP-diacylglycerol from sn-glycerol 3-phosphate: step 3/3.</text>
</comment>
<dbReference type="GO" id="GO:0005886">
    <property type="term" value="C:plasma membrane"/>
    <property type="evidence" value="ECO:0007669"/>
    <property type="project" value="UniProtKB-SubCell"/>
</dbReference>
<reference evidence="20" key="1">
    <citation type="submission" date="2021-03" db="EMBL/GenBank/DDBJ databases">
        <title>Description of Psychrosphaera ytuae sp. nov. isolated from deep sea sediment of South China Sea.</title>
        <authorList>
            <person name="Zhang J."/>
            <person name="Xu X.-D."/>
        </authorList>
    </citation>
    <scope>NUCLEOTIDE SEQUENCE</scope>
    <source>
        <strain evidence="20">MTZ26</strain>
    </source>
</reference>
<accession>A0A975DFP2</accession>